<dbReference type="AlphaFoldDB" id="A0A553NVA3"/>
<keyword evidence="3 6" id="KW-1133">Transmembrane helix</keyword>
<organism evidence="8 9">
    <name type="scientific">Tigriopus californicus</name>
    <name type="common">Marine copepod</name>
    <dbReference type="NCBI Taxonomy" id="6832"/>
    <lineage>
        <taxon>Eukaryota</taxon>
        <taxon>Metazoa</taxon>
        <taxon>Ecdysozoa</taxon>
        <taxon>Arthropoda</taxon>
        <taxon>Crustacea</taxon>
        <taxon>Multicrustacea</taxon>
        <taxon>Hexanauplia</taxon>
        <taxon>Copepoda</taxon>
        <taxon>Harpacticoida</taxon>
        <taxon>Harpacticidae</taxon>
        <taxon>Tigriopus</taxon>
    </lineage>
</organism>
<dbReference type="PANTHER" id="PTHR21419">
    <property type="match status" value="1"/>
</dbReference>
<comment type="subcellular location">
    <subcellularLocation>
        <location evidence="1">Membrane</location>
        <topology evidence="1">Single-pass membrane protein</topology>
    </subcellularLocation>
</comment>
<dbReference type="Pfam" id="PF23727">
    <property type="entry name" value="Beta-prop_FAM234A_B"/>
    <property type="match status" value="1"/>
</dbReference>
<evidence type="ECO:0000256" key="2">
    <source>
        <dbReference type="ARBA" id="ARBA00022692"/>
    </source>
</evidence>
<feature type="transmembrane region" description="Helical" evidence="6">
    <location>
        <begin position="34"/>
        <end position="54"/>
    </location>
</feature>
<keyword evidence="9" id="KW-1185">Reference proteome</keyword>
<sequence>METTTTRLYPSACPRTCPWFFSHQLSHLSTSRKWSFLISVLACACLVGVFLWGVPCSTEDQVCRSPGSDFESTRIMTGQLALSGDDGFFDPATPAALQQRMTDWSRKFTRIVLTSGLHVTRQPPSQNADEKGRTILVSGFVSGDSHRGNNQDAGLIGLEPRKGRELWRRALYAPPKQMDCHYLDVNSDGVKDCLVIGDKGLLAAIDPVRGEQLWFLHHHIPLVNLSLPRFLPDLNDDGIPELLSSCAVTLPSGISDHREHVRTNLVIISGQDGTVIGRPYLVEMCLDIGAVNITTHLNIQFDCLTRNGPDQFEMTTEELFQKISHQELPMSILERNGAFGEYYQFSKLGVDHQETEKDSIHLDIVPLREESPELGVTVKIWDGFAHRTIWNHTWHHAVAFQPVSTRFETDRWDSPIEGFVFRLWQWPDNTSDTFTLGRQKPQDDEDDKKEKEPIPAAHLFNSQSNRGRSKTTGGHAASHPPEGEEEEEEDTDYAYDIVFKHANPQSSYDQNEDDDYYTRNQKGSHDWIASVIPFGGGGRRLMSWDRGASAPTRHFRPTTAQPKKEGDGHVGPWPLERSLRIQESIYYIVLNHTTPHLQRIFSHHISQVCSLTNIKKGSGANEKPQQSRRQQQIQPKYLCQPHFDTQPNSMVIIAPDLGSPDANEWRDLVFSSQFWGDQNGDFVDSSEYSQSQDSPSPLISDLPHLRTLLKKLRLFKT</sequence>
<evidence type="ECO:0000259" key="7">
    <source>
        <dbReference type="Pfam" id="PF23727"/>
    </source>
</evidence>
<evidence type="ECO:0000256" key="1">
    <source>
        <dbReference type="ARBA" id="ARBA00004167"/>
    </source>
</evidence>
<gene>
    <name evidence="8" type="ORF">TCAL_11022</name>
</gene>
<dbReference type="PANTHER" id="PTHR21419:SF30">
    <property type="entry name" value="IG-LIKE DOMAIN-CONTAINING PROTEIN"/>
    <property type="match status" value="1"/>
</dbReference>
<proteinExistence type="predicted"/>
<evidence type="ECO:0000256" key="4">
    <source>
        <dbReference type="ARBA" id="ARBA00023136"/>
    </source>
</evidence>
<name>A0A553NVA3_TIGCA</name>
<dbReference type="EMBL" id="VCGU01000010">
    <property type="protein sequence ID" value="TRY69355.1"/>
    <property type="molecule type" value="Genomic_DNA"/>
</dbReference>
<protein>
    <recommendedName>
        <fullName evidence="7">FAM234A/B beta-propeller domain-containing protein</fullName>
    </recommendedName>
</protein>
<feature type="domain" description="FAM234A/B beta-propeller" evidence="7">
    <location>
        <begin position="161"/>
        <end position="291"/>
    </location>
</feature>
<evidence type="ECO:0000313" key="9">
    <source>
        <dbReference type="Proteomes" id="UP000318571"/>
    </source>
</evidence>
<evidence type="ECO:0000256" key="6">
    <source>
        <dbReference type="SAM" id="Phobius"/>
    </source>
</evidence>
<keyword evidence="2 6" id="KW-0812">Transmembrane</keyword>
<dbReference type="Proteomes" id="UP000318571">
    <property type="component" value="Chromosome 1"/>
</dbReference>
<evidence type="ECO:0000313" key="8">
    <source>
        <dbReference type="EMBL" id="TRY69355.1"/>
    </source>
</evidence>
<feature type="region of interest" description="Disordered" evidence="5">
    <location>
        <begin position="432"/>
        <end position="491"/>
    </location>
</feature>
<keyword evidence="4 6" id="KW-0472">Membrane</keyword>
<reference evidence="8 9" key="1">
    <citation type="journal article" date="2018" name="Nat. Ecol. Evol.">
        <title>Genomic signatures of mitonuclear coevolution across populations of Tigriopus californicus.</title>
        <authorList>
            <person name="Barreto F.S."/>
            <person name="Watson E.T."/>
            <person name="Lima T.G."/>
            <person name="Willett C.S."/>
            <person name="Edmands S."/>
            <person name="Li W."/>
            <person name="Burton R.S."/>
        </authorList>
    </citation>
    <scope>NUCLEOTIDE SEQUENCE [LARGE SCALE GENOMIC DNA]</scope>
    <source>
        <strain evidence="8 9">San Diego</strain>
    </source>
</reference>
<accession>A0A553NVA3</accession>
<feature type="region of interest" description="Disordered" evidence="5">
    <location>
        <begin position="550"/>
        <end position="571"/>
    </location>
</feature>
<dbReference type="GO" id="GO:0016020">
    <property type="term" value="C:membrane"/>
    <property type="evidence" value="ECO:0007669"/>
    <property type="project" value="UniProtKB-SubCell"/>
</dbReference>
<evidence type="ECO:0000256" key="5">
    <source>
        <dbReference type="SAM" id="MobiDB-lite"/>
    </source>
</evidence>
<comment type="caution">
    <text evidence="8">The sequence shown here is derived from an EMBL/GenBank/DDBJ whole genome shotgun (WGS) entry which is preliminary data.</text>
</comment>
<evidence type="ECO:0000256" key="3">
    <source>
        <dbReference type="ARBA" id="ARBA00022989"/>
    </source>
</evidence>
<dbReference type="InterPro" id="IPR045232">
    <property type="entry name" value="FAM234"/>
</dbReference>
<dbReference type="InterPro" id="IPR055409">
    <property type="entry name" value="Beta-prop_FAM234A_B"/>
</dbReference>
<feature type="compositionally biased region" description="Polar residues" evidence="5">
    <location>
        <begin position="460"/>
        <end position="472"/>
    </location>
</feature>